<comment type="caution">
    <text evidence="2">The sequence shown here is derived from an EMBL/GenBank/DDBJ whole genome shotgun (WGS) entry which is preliminary data.</text>
</comment>
<accession>A0ABS0LRR0</accession>
<dbReference type="HAMAP" id="MF_01526">
    <property type="entry name" value="UPF0342"/>
    <property type="match status" value="1"/>
</dbReference>
<name>A0ABS0LRR0_9LACT</name>
<comment type="similarity">
    <text evidence="1">Belongs to the UPF0342 family.</text>
</comment>
<dbReference type="Gene3D" id="1.20.1500.10">
    <property type="entry name" value="YheA/YmcA-like"/>
    <property type="match status" value="1"/>
</dbReference>
<evidence type="ECO:0000313" key="2">
    <source>
        <dbReference type="EMBL" id="MBG9986011.1"/>
    </source>
</evidence>
<dbReference type="EMBL" id="JACBXQ010000002">
    <property type="protein sequence ID" value="MBG9986011.1"/>
    <property type="molecule type" value="Genomic_DNA"/>
</dbReference>
<dbReference type="Proteomes" id="UP000721415">
    <property type="component" value="Unassembled WGS sequence"/>
</dbReference>
<dbReference type="RefSeq" id="WP_197114934.1">
    <property type="nucleotide sequence ID" value="NZ_JACBXQ010000002.1"/>
</dbReference>
<dbReference type="Pfam" id="PF06133">
    <property type="entry name" value="Com_YlbF"/>
    <property type="match status" value="1"/>
</dbReference>
<gene>
    <name evidence="2" type="ORF">HZY91_03775</name>
</gene>
<protein>
    <recommendedName>
        <fullName evidence="1">UPF0342 protein HZY91_03775</fullName>
    </recommendedName>
</protein>
<organism evidence="2 3">
    <name type="scientific">Facklamia lactis</name>
    <dbReference type="NCBI Taxonomy" id="2749967"/>
    <lineage>
        <taxon>Bacteria</taxon>
        <taxon>Bacillati</taxon>
        <taxon>Bacillota</taxon>
        <taxon>Bacilli</taxon>
        <taxon>Lactobacillales</taxon>
        <taxon>Aerococcaceae</taxon>
        <taxon>Facklamia</taxon>
    </lineage>
</organism>
<dbReference type="InterPro" id="IPR010368">
    <property type="entry name" value="Com_YlbF"/>
</dbReference>
<dbReference type="SUPFAM" id="SSF158622">
    <property type="entry name" value="YheA/YmcA-like"/>
    <property type="match status" value="1"/>
</dbReference>
<sequence length="114" mass="13237">MNSNIYDTANQLERELRTFPAYIQVKEAMEEIRSDEATYALFQEFQTATFELQQLSEEPSEDKIKAVQSLYSKVVENSAIKKLMDNEQQLSLLVEDINQIITKPIQEIYQAPTE</sequence>
<reference evidence="2 3" key="1">
    <citation type="submission" date="2020-07" db="EMBL/GenBank/DDBJ databases">
        <title>Facklamia lactis sp. nov., isolated from raw milk.</title>
        <authorList>
            <person name="Doll E.V."/>
            <person name="Huptas C."/>
            <person name="Staib L."/>
            <person name="Wenning M."/>
            <person name="Scherer S."/>
        </authorList>
    </citation>
    <scope>NUCLEOTIDE SEQUENCE [LARGE SCALE GENOMIC DNA]</scope>
    <source>
        <strain evidence="2 3">DSM 111018</strain>
    </source>
</reference>
<keyword evidence="3" id="KW-1185">Reference proteome</keyword>
<dbReference type="InterPro" id="IPR023378">
    <property type="entry name" value="YheA/YmcA-like_dom_sf"/>
</dbReference>
<evidence type="ECO:0000313" key="3">
    <source>
        <dbReference type="Proteomes" id="UP000721415"/>
    </source>
</evidence>
<evidence type="ECO:0000256" key="1">
    <source>
        <dbReference type="HAMAP-Rule" id="MF_01526"/>
    </source>
</evidence>
<proteinExistence type="inferred from homology"/>